<dbReference type="OrthoDB" id="1743797at2759"/>
<gene>
    <name evidence="1" type="ORF">CTI12_AA234450</name>
</gene>
<dbReference type="AlphaFoldDB" id="A0A2U1NCF5"/>
<keyword evidence="2" id="KW-1185">Reference proteome</keyword>
<sequence length="245" mass="27423">MDAQRMMSTKNDVQLSEDFKLGQLSVWIAKEPRGIRVPLHAGKSLNQHNPSMPLSVASTGPVNLTIVMGSHGKSSYAFADLPKEVVMTLEQGSIVTCEQILEKLRYGTSVAGISLFRKISRFPILVLVQATLANDYTASINRVTWSPDGKLFVNNVVQIYSYHGGDDIRKHLEIEAHVGSTVNDLAFSFPNNKLSIVTEQIDLEGFSCELMSVRKVWVAWFLLYKYNLQVGETKRIKDEDKSMVE</sequence>
<organism evidence="1 2">
    <name type="scientific">Artemisia annua</name>
    <name type="common">Sweet wormwood</name>
    <dbReference type="NCBI Taxonomy" id="35608"/>
    <lineage>
        <taxon>Eukaryota</taxon>
        <taxon>Viridiplantae</taxon>
        <taxon>Streptophyta</taxon>
        <taxon>Embryophyta</taxon>
        <taxon>Tracheophyta</taxon>
        <taxon>Spermatophyta</taxon>
        <taxon>Magnoliopsida</taxon>
        <taxon>eudicotyledons</taxon>
        <taxon>Gunneridae</taxon>
        <taxon>Pentapetalae</taxon>
        <taxon>asterids</taxon>
        <taxon>campanulids</taxon>
        <taxon>Asterales</taxon>
        <taxon>Asteraceae</taxon>
        <taxon>Asteroideae</taxon>
        <taxon>Anthemideae</taxon>
        <taxon>Artemisiinae</taxon>
        <taxon>Artemisia</taxon>
    </lineage>
</organism>
<dbReference type="GO" id="GO:0006355">
    <property type="term" value="P:regulation of DNA-templated transcription"/>
    <property type="evidence" value="ECO:0007669"/>
    <property type="project" value="InterPro"/>
</dbReference>
<protein>
    <submittedName>
        <fullName evidence="1">Topless-related protein 4</fullName>
    </submittedName>
</protein>
<dbReference type="STRING" id="35608.A0A2U1NCF5"/>
<evidence type="ECO:0000313" key="2">
    <source>
        <dbReference type="Proteomes" id="UP000245207"/>
    </source>
</evidence>
<dbReference type="InterPro" id="IPR027728">
    <property type="entry name" value="Topless_fam"/>
</dbReference>
<comment type="caution">
    <text evidence="1">The sequence shown here is derived from an EMBL/GenBank/DDBJ whole genome shotgun (WGS) entry which is preliminary data.</text>
</comment>
<reference evidence="1 2" key="1">
    <citation type="journal article" date="2018" name="Mol. Plant">
        <title>The genome of Artemisia annua provides insight into the evolution of Asteraceae family and artemisinin biosynthesis.</title>
        <authorList>
            <person name="Shen Q."/>
            <person name="Zhang L."/>
            <person name="Liao Z."/>
            <person name="Wang S."/>
            <person name="Yan T."/>
            <person name="Shi P."/>
            <person name="Liu M."/>
            <person name="Fu X."/>
            <person name="Pan Q."/>
            <person name="Wang Y."/>
            <person name="Lv Z."/>
            <person name="Lu X."/>
            <person name="Zhang F."/>
            <person name="Jiang W."/>
            <person name="Ma Y."/>
            <person name="Chen M."/>
            <person name="Hao X."/>
            <person name="Li L."/>
            <person name="Tang Y."/>
            <person name="Lv G."/>
            <person name="Zhou Y."/>
            <person name="Sun X."/>
            <person name="Brodelius P.E."/>
            <person name="Rose J.K.C."/>
            <person name="Tang K."/>
        </authorList>
    </citation>
    <scope>NUCLEOTIDE SEQUENCE [LARGE SCALE GENOMIC DNA]</scope>
    <source>
        <strain evidence="2">cv. Huhao1</strain>
        <tissue evidence="1">Leaf</tissue>
    </source>
</reference>
<dbReference type="PANTHER" id="PTHR44083">
    <property type="entry name" value="TOPLESS-RELATED PROTEIN 1-RELATED"/>
    <property type="match status" value="1"/>
</dbReference>
<dbReference type="PANTHER" id="PTHR44083:SF35">
    <property type="entry name" value="TOPLESS-RELATED PROTEIN 4-LIKE ISOFORM X1"/>
    <property type="match status" value="1"/>
</dbReference>
<proteinExistence type="predicted"/>
<evidence type="ECO:0000313" key="1">
    <source>
        <dbReference type="EMBL" id="PWA71166.1"/>
    </source>
</evidence>
<dbReference type="EMBL" id="PKPP01003123">
    <property type="protein sequence ID" value="PWA71166.1"/>
    <property type="molecule type" value="Genomic_DNA"/>
</dbReference>
<accession>A0A2U1NCF5</accession>
<dbReference type="Proteomes" id="UP000245207">
    <property type="component" value="Unassembled WGS sequence"/>
</dbReference>
<name>A0A2U1NCF5_ARTAN</name>